<dbReference type="RefSeq" id="XP_060277818.1">
    <property type="nucleotide sequence ID" value="XM_060429424.1"/>
</dbReference>
<dbReference type="EMBL" id="MU839069">
    <property type="protein sequence ID" value="KAK1761605.1"/>
    <property type="molecule type" value="Genomic_DNA"/>
</dbReference>
<evidence type="ECO:0000256" key="1">
    <source>
        <dbReference type="SAM" id="MobiDB-lite"/>
    </source>
</evidence>
<comment type="caution">
    <text evidence="2">The sequence shown here is derived from an EMBL/GenBank/DDBJ whole genome shotgun (WGS) entry which is preliminary data.</text>
</comment>
<accession>A0AAJ0BP54</accession>
<feature type="region of interest" description="Disordered" evidence="1">
    <location>
        <begin position="13"/>
        <end position="101"/>
    </location>
</feature>
<protein>
    <submittedName>
        <fullName evidence="2">Uncharacterized protein</fullName>
    </submittedName>
</protein>
<sequence>MTDVSRYFLQKLSQAEKKSHASGSVSTGSVPAGNVAPSNKGKGKEAVKMTPTKRKGKAALKMTPSKRKKNDDDEEYDPCSSLISSDGKTIERDDKEIAKVV</sequence>
<name>A0AAJ0BP54_9PEZI</name>
<feature type="compositionally biased region" description="Basic and acidic residues" evidence="1">
    <location>
        <begin position="88"/>
        <end position="101"/>
    </location>
</feature>
<dbReference type="AlphaFoldDB" id="A0AAJ0BP54"/>
<keyword evidence="3" id="KW-1185">Reference proteome</keyword>
<feature type="compositionally biased region" description="Basic residues" evidence="1">
    <location>
        <begin position="51"/>
        <end position="68"/>
    </location>
</feature>
<organism evidence="2 3">
    <name type="scientific">Phialemonium atrogriseum</name>
    <dbReference type="NCBI Taxonomy" id="1093897"/>
    <lineage>
        <taxon>Eukaryota</taxon>
        <taxon>Fungi</taxon>
        <taxon>Dikarya</taxon>
        <taxon>Ascomycota</taxon>
        <taxon>Pezizomycotina</taxon>
        <taxon>Sordariomycetes</taxon>
        <taxon>Sordariomycetidae</taxon>
        <taxon>Cephalothecales</taxon>
        <taxon>Cephalothecaceae</taxon>
        <taxon>Phialemonium</taxon>
    </lineage>
</organism>
<dbReference type="GeneID" id="85312611"/>
<evidence type="ECO:0000313" key="3">
    <source>
        <dbReference type="Proteomes" id="UP001244011"/>
    </source>
</evidence>
<gene>
    <name evidence="2" type="ORF">QBC33DRAFT_553546</name>
</gene>
<proteinExistence type="predicted"/>
<reference evidence="2" key="1">
    <citation type="submission" date="2023-06" db="EMBL/GenBank/DDBJ databases">
        <title>Genome-scale phylogeny and comparative genomics of the fungal order Sordariales.</title>
        <authorList>
            <consortium name="Lawrence Berkeley National Laboratory"/>
            <person name="Hensen N."/>
            <person name="Bonometti L."/>
            <person name="Westerberg I."/>
            <person name="Brannstrom I.O."/>
            <person name="Guillou S."/>
            <person name="Cros-Aarteil S."/>
            <person name="Calhoun S."/>
            <person name="Haridas S."/>
            <person name="Kuo A."/>
            <person name="Mondo S."/>
            <person name="Pangilinan J."/>
            <person name="Riley R."/>
            <person name="Labutti K."/>
            <person name="Andreopoulos B."/>
            <person name="Lipzen A."/>
            <person name="Chen C."/>
            <person name="Yanf M."/>
            <person name="Daum C."/>
            <person name="Ng V."/>
            <person name="Clum A."/>
            <person name="Steindorff A."/>
            <person name="Ohm R."/>
            <person name="Martin F."/>
            <person name="Silar P."/>
            <person name="Natvig D."/>
            <person name="Lalanne C."/>
            <person name="Gautier V."/>
            <person name="Ament-Velasquez S.L."/>
            <person name="Kruys A."/>
            <person name="Hutchinson M.I."/>
            <person name="Powell A.J."/>
            <person name="Barry K."/>
            <person name="Miller A.N."/>
            <person name="Grigoriev I.V."/>
            <person name="Debuchy R."/>
            <person name="Gladieux P."/>
            <person name="Thoren M.H."/>
            <person name="Johannesson H."/>
        </authorList>
    </citation>
    <scope>NUCLEOTIDE SEQUENCE</scope>
    <source>
        <strain evidence="2">8032-3</strain>
    </source>
</reference>
<dbReference type="Proteomes" id="UP001244011">
    <property type="component" value="Unassembled WGS sequence"/>
</dbReference>
<evidence type="ECO:0000313" key="2">
    <source>
        <dbReference type="EMBL" id="KAK1761605.1"/>
    </source>
</evidence>